<dbReference type="AlphaFoldDB" id="A0AA50KL46"/>
<sequence>MPMPDWIVVADAAKAVVYRQDWVENVGEEVMDLAHPEARLKTSELTTDVSAIPEKTDASHTENQRFARDIMARVRHALDHNEIGGFYLAAPPQFLGLLREAMDDRLRKALNRDIDKNLSGVPYKEVLAAFTNSGRKD</sequence>
<accession>A0AA50KL46</accession>
<dbReference type="KEGG" id="ope:PU634_09860"/>
<dbReference type="Pfam" id="PF10116">
    <property type="entry name" value="Host_attach"/>
    <property type="match status" value="1"/>
</dbReference>
<organism evidence="1 2">
    <name type="scientific">Oceanimonas pelagia</name>
    <dbReference type="NCBI Taxonomy" id="3028314"/>
    <lineage>
        <taxon>Bacteria</taxon>
        <taxon>Pseudomonadati</taxon>
        <taxon>Pseudomonadota</taxon>
        <taxon>Gammaproteobacteria</taxon>
        <taxon>Aeromonadales</taxon>
        <taxon>Aeromonadaceae</taxon>
        <taxon>Oceanimonas</taxon>
    </lineage>
</organism>
<name>A0AA50KL46_9GAMM</name>
<dbReference type="EMBL" id="CP118224">
    <property type="protein sequence ID" value="WMC09424.1"/>
    <property type="molecule type" value="Genomic_DNA"/>
</dbReference>
<dbReference type="InterPro" id="IPR019291">
    <property type="entry name" value="Host_attachment_protein"/>
</dbReference>
<evidence type="ECO:0000313" key="2">
    <source>
        <dbReference type="Proteomes" id="UP001223802"/>
    </source>
</evidence>
<reference evidence="1 2" key="1">
    <citation type="submission" date="2023-02" db="EMBL/GenBank/DDBJ databases">
        <title>Complete genome sequence of a novel bacterium Oceanimonas sp. NTOU-MSR1 isolated from marine coast sediment.</title>
        <authorList>
            <person name="Yang H.-T."/>
            <person name="Chen Y.-L."/>
            <person name="Ho Y.-N."/>
        </authorList>
    </citation>
    <scope>NUCLEOTIDE SEQUENCE [LARGE SCALE GENOMIC DNA]</scope>
    <source>
        <strain evidence="1 2">NTOU-MSR1</strain>
    </source>
</reference>
<gene>
    <name evidence="1" type="ORF">PU634_09860</name>
</gene>
<proteinExistence type="predicted"/>
<keyword evidence="2" id="KW-1185">Reference proteome</keyword>
<dbReference type="Proteomes" id="UP001223802">
    <property type="component" value="Chromosome"/>
</dbReference>
<evidence type="ECO:0000313" key="1">
    <source>
        <dbReference type="EMBL" id="WMC09424.1"/>
    </source>
</evidence>
<protein>
    <submittedName>
        <fullName evidence="1">Host attachment protein</fullName>
    </submittedName>
</protein>
<dbReference type="RefSeq" id="WP_306760624.1">
    <property type="nucleotide sequence ID" value="NZ_CP118224.1"/>
</dbReference>